<protein>
    <submittedName>
        <fullName evidence="1">Uncharacterized protein</fullName>
    </submittedName>
</protein>
<dbReference type="Proteomes" id="UP000679307">
    <property type="component" value="Chromosome"/>
</dbReference>
<evidence type="ECO:0000313" key="1">
    <source>
        <dbReference type="EMBL" id="QVT78064.1"/>
    </source>
</evidence>
<dbReference type="EMBL" id="CP075371">
    <property type="protein sequence ID" value="QVT78064.1"/>
    <property type="molecule type" value="Genomic_DNA"/>
</dbReference>
<name>A0ABX8ECT9_9ACTN</name>
<organism evidence="1 2">
    <name type="scientific">Nocardioides aquaticus</name>
    <dbReference type="NCBI Taxonomy" id="160826"/>
    <lineage>
        <taxon>Bacteria</taxon>
        <taxon>Bacillati</taxon>
        <taxon>Actinomycetota</taxon>
        <taxon>Actinomycetes</taxon>
        <taxon>Propionibacteriales</taxon>
        <taxon>Nocardioidaceae</taxon>
        <taxon>Nocardioides</taxon>
    </lineage>
</organism>
<accession>A0ABX8ECT9</accession>
<gene>
    <name evidence="1" type="ORF">ENKNEFLB_00436</name>
</gene>
<reference evidence="1 2" key="1">
    <citation type="submission" date="2021-05" db="EMBL/GenBank/DDBJ databases">
        <title>Complete genome of Nocardioides aquaticus KCTC 9944T isolated from meromictic and hypersaline Ekho Lake, Antarctica.</title>
        <authorList>
            <person name="Hwang K."/>
            <person name="Kim K.M."/>
            <person name="Choe H."/>
        </authorList>
    </citation>
    <scope>NUCLEOTIDE SEQUENCE [LARGE SCALE GENOMIC DNA]</scope>
    <source>
        <strain evidence="1 2">KCTC 9944</strain>
    </source>
</reference>
<sequence>MSEIAVSEIEAFFRQHRPGLKLPDGWFGRPFDGQHELTAVQETEDGLLIELDGRLRMLLRGPVEVAVEPGRRLVLTGFTSLSWERQDYGSSGRVHRTEYGPGTVELVVPAG</sequence>
<evidence type="ECO:0000313" key="2">
    <source>
        <dbReference type="Proteomes" id="UP000679307"/>
    </source>
</evidence>
<dbReference type="RefSeq" id="WP_214057697.1">
    <property type="nucleotide sequence ID" value="NZ_BAAAHS010000303.1"/>
</dbReference>
<keyword evidence="2" id="KW-1185">Reference proteome</keyword>
<proteinExistence type="predicted"/>